<dbReference type="RefSeq" id="WP_073192971.1">
    <property type="nucleotide sequence ID" value="NZ_FQTW01000005.1"/>
</dbReference>
<dbReference type="CDD" id="cd06779">
    <property type="entry name" value="cpPDZ_Deg_HtrA-like"/>
    <property type="match status" value="1"/>
</dbReference>
<dbReference type="SUPFAM" id="SSF50494">
    <property type="entry name" value="Trypsin-like serine proteases"/>
    <property type="match status" value="1"/>
</dbReference>
<evidence type="ECO:0000256" key="3">
    <source>
        <dbReference type="ARBA" id="ARBA00022801"/>
    </source>
</evidence>
<dbReference type="Proteomes" id="UP000184462">
    <property type="component" value="Unassembled WGS sequence"/>
</dbReference>
<keyword evidence="5" id="KW-0812">Transmembrane</keyword>
<dbReference type="PRINTS" id="PR00834">
    <property type="entry name" value="PROTEASES2C"/>
</dbReference>
<feature type="domain" description="PDZ" evidence="6">
    <location>
        <begin position="273"/>
        <end position="364"/>
    </location>
</feature>
<dbReference type="PROSITE" id="PS50106">
    <property type="entry name" value="PDZ"/>
    <property type="match status" value="1"/>
</dbReference>
<dbReference type="InterPro" id="IPR001478">
    <property type="entry name" value="PDZ"/>
</dbReference>
<evidence type="ECO:0000313" key="8">
    <source>
        <dbReference type="Proteomes" id="UP000184462"/>
    </source>
</evidence>
<proteinExistence type="inferred from homology"/>
<dbReference type="SMART" id="SM00228">
    <property type="entry name" value="PDZ"/>
    <property type="match status" value="1"/>
</dbReference>
<dbReference type="AlphaFoldDB" id="A0A1M4W2P2"/>
<dbReference type="EMBL" id="FQTW01000005">
    <property type="protein sequence ID" value="SHE75420.1"/>
    <property type="molecule type" value="Genomic_DNA"/>
</dbReference>
<keyword evidence="5" id="KW-1133">Transmembrane helix</keyword>
<evidence type="ECO:0000259" key="6">
    <source>
        <dbReference type="PROSITE" id="PS50106"/>
    </source>
</evidence>
<feature type="transmembrane region" description="Helical" evidence="5">
    <location>
        <begin position="7"/>
        <end position="25"/>
    </location>
</feature>
<accession>A0A1M4W2P2</accession>
<evidence type="ECO:0000313" key="7">
    <source>
        <dbReference type="EMBL" id="SHE75420.1"/>
    </source>
</evidence>
<evidence type="ECO:0000256" key="1">
    <source>
        <dbReference type="ARBA" id="ARBA00010541"/>
    </source>
</evidence>
<name>A0A1M4W2P2_9FLAO</name>
<dbReference type="STRING" id="1155689.SAMN05444278_10542"/>
<comment type="similarity">
    <text evidence="1">Belongs to the peptidase S1C family.</text>
</comment>
<keyword evidence="8" id="KW-1185">Reference proteome</keyword>
<keyword evidence="4" id="KW-0720">Serine protease</keyword>
<reference evidence="7 8" key="1">
    <citation type="submission" date="2016-11" db="EMBL/GenBank/DDBJ databases">
        <authorList>
            <person name="Jaros S."/>
            <person name="Januszkiewicz K."/>
            <person name="Wedrychowicz H."/>
        </authorList>
    </citation>
    <scope>NUCLEOTIDE SEQUENCE [LARGE SCALE GENOMIC DNA]</scope>
    <source>
        <strain evidence="7 8">DSM 25661</strain>
    </source>
</reference>
<protein>
    <submittedName>
        <fullName evidence="7">Do/DeqQ family serine protease</fullName>
    </submittedName>
</protein>
<dbReference type="Gene3D" id="2.40.10.120">
    <property type="match status" value="1"/>
</dbReference>
<dbReference type="FunFam" id="2.40.10.10:FF:000001">
    <property type="entry name" value="Periplasmic serine protease DegS"/>
    <property type="match status" value="1"/>
</dbReference>
<keyword evidence="2 7" id="KW-0645">Protease</keyword>
<dbReference type="InterPro" id="IPR051201">
    <property type="entry name" value="Chloro_Bact_Ser_Proteases"/>
</dbReference>
<dbReference type="OrthoDB" id="9758917at2"/>
<dbReference type="InterPro" id="IPR036034">
    <property type="entry name" value="PDZ_sf"/>
</dbReference>
<gene>
    <name evidence="7" type="ORF">SAMN05444278_10542</name>
</gene>
<dbReference type="InterPro" id="IPR009003">
    <property type="entry name" value="Peptidase_S1_PA"/>
</dbReference>
<dbReference type="GO" id="GO:0004252">
    <property type="term" value="F:serine-type endopeptidase activity"/>
    <property type="evidence" value="ECO:0007669"/>
    <property type="project" value="InterPro"/>
</dbReference>
<dbReference type="Pfam" id="PF13180">
    <property type="entry name" value="PDZ_2"/>
    <property type="match status" value="1"/>
</dbReference>
<dbReference type="Pfam" id="PF13365">
    <property type="entry name" value="Trypsin_2"/>
    <property type="match status" value="1"/>
</dbReference>
<evidence type="ECO:0000256" key="4">
    <source>
        <dbReference type="ARBA" id="ARBA00022825"/>
    </source>
</evidence>
<sequence>MKEAIKLIIITIIVSTLSIGVYHYSVSTTQNTSSLNLNETQPIVQQSSMPVNYSTNYAAEETDFTTAAKTSLDAVVHVKNVTVTKSKGFWGFGYGYNDEPRKYIRGAGSGVIISPDGYIVTNNHVIDGATEVDVTLNNNETFKAEIIGTAPEYDIALLKIDRDNLNYLSFGDSNAVEVGEWVLAIGNPFNLTSTVTAGIISAKARDLNPNDNLFQSFIQTDAAVNPGNSGGALVNAKGQLIGINTAITSKTGSYIGYSFAIPSNNAKKIIDDLIEYGSIKQALLGVSGLDINEKNYKELNIDVTQGYYITGFAKDGSAENAGLKKGDIITKIDQIKIRKFTDLKGYLNSKNPGDIVEVTYLRNGKQMKTSVELMMSSTYIIKPLGLQIRNLEKDEYKTFDSDNGVMIDKALSPKLSMFEGLLITKINKRKVNSISEVKQILQTSNNQPLIITFKNSAGQEDTYIFR</sequence>
<dbReference type="GO" id="GO:0006508">
    <property type="term" value="P:proteolysis"/>
    <property type="evidence" value="ECO:0007669"/>
    <property type="project" value="UniProtKB-KW"/>
</dbReference>
<evidence type="ECO:0000256" key="5">
    <source>
        <dbReference type="SAM" id="Phobius"/>
    </source>
</evidence>
<dbReference type="SUPFAM" id="SSF50156">
    <property type="entry name" value="PDZ domain-like"/>
    <property type="match status" value="1"/>
</dbReference>
<dbReference type="Gene3D" id="2.30.42.10">
    <property type="match status" value="1"/>
</dbReference>
<evidence type="ECO:0000256" key="2">
    <source>
        <dbReference type="ARBA" id="ARBA00022670"/>
    </source>
</evidence>
<dbReference type="PANTHER" id="PTHR43343">
    <property type="entry name" value="PEPTIDASE S12"/>
    <property type="match status" value="1"/>
</dbReference>
<keyword evidence="5" id="KW-0472">Membrane</keyword>
<dbReference type="InterPro" id="IPR001940">
    <property type="entry name" value="Peptidase_S1C"/>
</dbReference>
<dbReference type="PANTHER" id="PTHR43343:SF3">
    <property type="entry name" value="PROTEASE DO-LIKE 8, CHLOROPLASTIC"/>
    <property type="match status" value="1"/>
</dbReference>
<keyword evidence="3" id="KW-0378">Hydrolase</keyword>
<organism evidence="7 8">
    <name type="scientific">Psychroflexus salarius</name>
    <dbReference type="NCBI Taxonomy" id="1155689"/>
    <lineage>
        <taxon>Bacteria</taxon>
        <taxon>Pseudomonadati</taxon>
        <taxon>Bacteroidota</taxon>
        <taxon>Flavobacteriia</taxon>
        <taxon>Flavobacteriales</taxon>
        <taxon>Flavobacteriaceae</taxon>
        <taxon>Psychroflexus</taxon>
    </lineage>
</organism>